<organism evidence="3 4">
    <name type="scientific">Drosophila willistoni</name>
    <name type="common">Fruit fly</name>
    <dbReference type="NCBI Taxonomy" id="7260"/>
    <lineage>
        <taxon>Eukaryota</taxon>
        <taxon>Metazoa</taxon>
        <taxon>Ecdysozoa</taxon>
        <taxon>Arthropoda</taxon>
        <taxon>Hexapoda</taxon>
        <taxon>Insecta</taxon>
        <taxon>Pterygota</taxon>
        <taxon>Neoptera</taxon>
        <taxon>Endopterygota</taxon>
        <taxon>Diptera</taxon>
        <taxon>Brachycera</taxon>
        <taxon>Muscomorpha</taxon>
        <taxon>Ephydroidea</taxon>
        <taxon>Drosophilidae</taxon>
        <taxon>Drosophila</taxon>
        <taxon>Sophophora</taxon>
    </lineage>
</organism>
<dbReference type="HOGENOM" id="CLU_129485_0_0_1"/>
<reference evidence="3 4" key="1">
    <citation type="journal article" date="2007" name="Nature">
        <title>Evolution of genes and genomes on the Drosophila phylogeny.</title>
        <authorList>
            <consortium name="Drosophila 12 Genomes Consortium"/>
            <person name="Clark A.G."/>
            <person name="Eisen M.B."/>
            <person name="Smith D.R."/>
            <person name="Bergman C.M."/>
            <person name="Oliver B."/>
            <person name="Markow T.A."/>
            <person name="Kaufman T.C."/>
            <person name="Kellis M."/>
            <person name="Gelbart W."/>
            <person name="Iyer V.N."/>
            <person name="Pollard D.A."/>
            <person name="Sackton T.B."/>
            <person name="Larracuente A.M."/>
            <person name="Singh N.D."/>
            <person name="Abad J.P."/>
            <person name="Abt D.N."/>
            <person name="Adryan B."/>
            <person name="Aguade M."/>
            <person name="Akashi H."/>
            <person name="Anderson W.W."/>
            <person name="Aquadro C.F."/>
            <person name="Ardell D.H."/>
            <person name="Arguello R."/>
            <person name="Artieri C.G."/>
            <person name="Barbash D.A."/>
            <person name="Barker D."/>
            <person name="Barsanti P."/>
            <person name="Batterham P."/>
            <person name="Batzoglou S."/>
            <person name="Begun D."/>
            <person name="Bhutkar A."/>
            <person name="Blanco E."/>
            <person name="Bosak S.A."/>
            <person name="Bradley R.K."/>
            <person name="Brand A.D."/>
            <person name="Brent M.R."/>
            <person name="Brooks A.N."/>
            <person name="Brown R.H."/>
            <person name="Butlin R.K."/>
            <person name="Caggese C."/>
            <person name="Calvi B.R."/>
            <person name="Bernardo de Carvalho A."/>
            <person name="Caspi A."/>
            <person name="Castrezana S."/>
            <person name="Celniker S.E."/>
            <person name="Chang J.L."/>
            <person name="Chapple C."/>
            <person name="Chatterji S."/>
            <person name="Chinwalla A."/>
            <person name="Civetta A."/>
            <person name="Clifton S.W."/>
            <person name="Comeron J.M."/>
            <person name="Costello J.C."/>
            <person name="Coyne J.A."/>
            <person name="Daub J."/>
            <person name="David R.G."/>
            <person name="Delcher A.L."/>
            <person name="Delehaunty K."/>
            <person name="Do C.B."/>
            <person name="Ebling H."/>
            <person name="Edwards K."/>
            <person name="Eickbush T."/>
            <person name="Evans J.D."/>
            <person name="Filipski A."/>
            <person name="Findeiss S."/>
            <person name="Freyhult E."/>
            <person name="Fulton L."/>
            <person name="Fulton R."/>
            <person name="Garcia A.C."/>
            <person name="Gardiner A."/>
            <person name="Garfield D.A."/>
            <person name="Garvin B.E."/>
            <person name="Gibson G."/>
            <person name="Gilbert D."/>
            <person name="Gnerre S."/>
            <person name="Godfrey J."/>
            <person name="Good R."/>
            <person name="Gotea V."/>
            <person name="Gravely B."/>
            <person name="Greenberg A.J."/>
            <person name="Griffiths-Jones S."/>
            <person name="Gross S."/>
            <person name="Guigo R."/>
            <person name="Gustafson E.A."/>
            <person name="Haerty W."/>
            <person name="Hahn M.W."/>
            <person name="Halligan D.L."/>
            <person name="Halpern A.L."/>
            <person name="Halter G.M."/>
            <person name="Han M.V."/>
            <person name="Heger A."/>
            <person name="Hillier L."/>
            <person name="Hinrichs A.S."/>
            <person name="Holmes I."/>
            <person name="Hoskins R.A."/>
            <person name="Hubisz M.J."/>
            <person name="Hultmark D."/>
            <person name="Huntley M.A."/>
            <person name="Jaffe D.B."/>
            <person name="Jagadeeshan S."/>
            <person name="Jeck W.R."/>
            <person name="Johnson J."/>
            <person name="Jones C.D."/>
            <person name="Jordan W.C."/>
            <person name="Karpen G.H."/>
            <person name="Kataoka E."/>
            <person name="Keightley P.D."/>
            <person name="Kheradpour P."/>
            <person name="Kirkness E.F."/>
            <person name="Koerich L.B."/>
            <person name="Kristiansen K."/>
            <person name="Kudrna D."/>
            <person name="Kulathinal R.J."/>
            <person name="Kumar S."/>
            <person name="Kwok R."/>
            <person name="Lander E."/>
            <person name="Langley C.H."/>
            <person name="Lapoint R."/>
            <person name="Lazzaro B.P."/>
            <person name="Lee S.J."/>
            <person name="Levesque L."/>
            <person name="Li R."/>
            <person name="Lin C.F."/>
            <person name="Lin M.F."/>
            <person name="Lindblad-Toh K."/>
            <person name="Llopart A."/>
            <person name="Long M."/>
            <person name="Low L."/>
            <person name="Lozovsky E."/>
            <person name="Lu J."/>
            <person name="Luo M."/>
            <person name="Machado C.A."/>
            <person name="Makalowski W."/>
            <person name="Marzo M."/>
            <person name="Matsuda M."/>
            <person name="Matzkin L."/>
            <person name="McAllister B."/>
            <person name="McBride C.S."/>
            <person name="McKernan B."/>
            <person name="McKernan K."/>
            <person name="Mendez-Lago M."/>
            <person name="Minx P."/>
            <person name="Mollenhauer M.U."/>
            <person name="Montooth K."/>
            <person name="Mount S.M."/>
            <person name="Mu X."/>
            <person name="Myers E."/>
            <person name="Negre B."/>
            <person name="Newfeld S."/>
            <person name="Nielsen R."/>
            <person name="Noor M.A."/>
            <person name="O'Grady P."/>
            <person name="Pachter L."/>
            <person name="Papaceit M."/>
            <person name="Parisi M.J."/>
            <person name="Parisi M."/>
            <person name="Parts L."/>
            <person name="Pedersen J.S."/>
            <person name="Pesole G."/>
            <person name="Phillippy A.M."/>
            <person name="Ponting C.P."/>
            <person name="Pop M."/>
            <person name="Porcelli D."/>
            <person name="Powell J.R."/>
            <person name="Prohaska S."/>
            <person name="Pruitt K."/>
            <person name="Puig M."/>
            <person name="Quesneville H."/>
            <person name="Ram K.R."/>
            <person name="Rand D."/>
            <person name="Rasmussen M.D."/>
            <person name="Reed L.K."/>
            <person name="Reenan R."/>
            <person name="Reily A."/>
            <person name="Remington K.A."/>
            <person name="Rieger T.T."/>
            <person name="Ritchie M.G."/>
            <person name="Robin C."/>
            <person name="Rogers Y.H."/>
            <person name="Rohde C."/>
            <person name="Rozas J."/>
            <person name="Rubenfield M.J."/>
            <person name="Ruiz A."/>
            <person name="Russo S."/>
            <person name="Salzberg S.L."/>
            <person name="Sanchez-Gracia A."/>
            <person name="Saranga D.J."/>
            <person name="Sato H."/>
            <person name="Schaeffer S.W."/>
            <person name="Schatz M.C."/>
            <person name="Schlenke T."/>
            <person name="Schwartz R."/>
            <person name="Segarra C."/>
            <person name="Singh R.S."/>
            <person name="Sirot L."/>
            <person name="Sirota M."/>
            <person name="Sisneros N.B."/>
            <person name="Smith C.D."/>
            <person name="Smith T.F."/>
            <person name="Spieth J."/>
            <person name="Stage D.E."/>
            <person name="Stark A."/>
            <person name="Stephan W."/>
            <person name="Strausberg R.L."/>
            <person name="Strempel S."/>
            <person name="Sturgill D."/>
            <person name="Sutton G."/>
            <person name="Sutton G.G."/>
            <person name="Tao W."/>
            <person name="Teichmann S."/>
            <person name="Tobari Y.N."/>
            <person name="Tomimura Y."/>
            <person name="Tsolas J.M."/>
            <person name="Valente V.L."/>
            <person name="Venter E."/>
            <person name="Venter J.C."/>
            <person name="Vicario S."/>
            <person name="Vieira F.G."/>
            <person name="Vilella A.J."/>
            <person name="Villasante A."/>
            <person name="Walenz B."/>
            <person name="Wang J."/>
            <person name="Wasserman M."/>
            <person name="Watts T."/>
            <person name="Wilson D."/>
            <person name="Wilson R.K."/>
            <person name="Wing R.A."/>
            <person name="Wolfner M.F."/>
            <person name="Wong A."/>
            <person name="Wong G.K."/>
            <person name="Wu C.I."/>
            <person name="Wu G."/>
            <person name="Yamamoto D."/>
            <person name="Yang H.P."/>
            <person name="Yang S.P."/>
            <person name="Yorke J.A."/>
            <person name="Yoshida K."/>
            <person name="Zdobnov E."/>
            <person name="Zhang P."/>
            <person name="Zhang Y."/>
            <person name="Zimin A.V."/>
            <person name="Baldwin J."/>
            <person name="Abdouelleil A."/>
            <person name="Abdulkadir J."/>
            <person name="Abebe A."/>
            <person name="Abera B."/>
            <person name="Abreu J."/>
            <person name="Acer S.C."/>
            <person name="Aftuck L."/>
            <person name="Alexander A."/>
            <person name="An P."/>
            <person name="Anderson E."/>
            <person name="Anderson S."/>
            <person name="Arachi H."/>
            <person name="Azer M."/>
            <person name="Bachantsang P."/>
            <person name="Barry A."/>
            <person name="Bayul T."/>
            <person name="Berlin A."/>
            <person name="Bessette D."/>
            <person name="Bloom T."/>
            <person name="Blye J."/>
            <person name="Boguslavskiy L."/>
            <person name="Bonnet C."/>
            <person name="Boukhgalter B."/>
            <person name="Bourzgui I."/>
            <person name="Brown A."/>
            <person name="Cahill P."/>
            <person name="Channer S."/>
            <person name="Cheshatsang Y."/>
            <person name="Chuda L."/>
            <person name="Citroen M."/>
            <person name="Collymore A."/>
            <person name="Cooke P."/>
            <person name="Costello M."/>
            <person name="D'Aco K."/>
            <person name="Daza R."/>
            <person name="De Haan G."/>
            <person name="DeGray S."/>
            <person name="DeMaso C."/>
            <person name="Dhargay N."/>
            <person name="Dooley K."/>
            <person name="Dooley E."/>
            <person name="Doricent M."/>
            <person name="Dorje P."/>
            <person name="Dorjee K."/>
            <person name="Dupes A."/>
            <person name="Elong R."/>
            <person name="Falk J."/>
            <person name="Farina A."/>
            <person name="Faro S."/>
            <person name="Ferguson D."/>
            <person name="Fisher S."/>
            <person name="Foley C.D."/>
            <person name="Franke A."/>
            <person name="Friedrich D."/>
            <person name="Gadbois L."/>
            <person name="Gearin G."/>
            <person name="Gearin C.R."/>
            <person name="Giannoukos G."/>
            <person name="Goode T."/>
            <person name="Graham J."/>
            <person name="Grandbois E."/>
            <person name="Grewal S."/>
            <person name="Gyaltsen K."/>
            <person name="Hafez N."/>
            <person name="Hagos B."/>
            <person name="Hall J."/>
            <person name="Henson C."/>
            <person name="Hollinger A."/>
            <person name="Honan T."/>
            <person name="Huard M.D."/>
            <person name="Hughes L."/>
            <person name="Hurhula B."/>
            <person name="Husby M.E."/>
            <person name="Kamat A."/>
            <person name="Kanga B."/>
            <person name="Kashin S."/>
            <person name="Khazanovich D."/>
            <person name="Kisner P."/>
            <person name="Lance K."/>
            <person name="Lara M."/>
            <person name="Lee W."/>
            <person name="Lennon N."/>
            <person name="Letendre F."/>
            <person name="LeVine R."/>
            <person name="Lipovsky A."/>
            <person name="Liu X."/>
            <person name="Liu J."/>
            <person name="Liu S."/>
            <person name="Lokyitsang T."/>
            <person name="Lokyitsang Y."/>
            <person name="Lubonja R."/>
            <person name="Lui A."/>
            <person name="MacDonald P."/>
            <person name="Magnisalis V."/>
            <person name="Maru K."/>
            <person name="Matthews C."/>
            <person name="McCusker W."/>
            <person name="McDonough S."/>
            <person name="Mehta T."/>
            <person name="Meldrim J."/>
            <person name="Meneus L."/>
            <person name="Mihai O."/>
            <person name="Mihalev A."/>
            <person name="Mihova T."/>
            <person name="Mittelman R."/>
            <person name="Mlenga V."/>
            <person name="Montmayeur A."/>
            <person name="Mulrain L."/>
            <person name="Navidi A."/>
            <person name="Naylor J."/>
            <person name="Negash T."/>
            <person name="Nguyen T."/>
            <person name="Nguyen N."/>
            <person name="Nicol R."/>
            <person name="Norbu C."/>
            <person name="Norbu N."/>
            <person name="Novod N."/>
            <person name="O'Neill B."/>
            <person name="Osman S."/>
            <person name="Markiewicz E."/>
            <person name="Oyono O.L."/>
            <person name="Patti C."/>
            <person name="Phunkhang P."/>
            <person name="Pierre F."/>
            <person name="Priest M."/>
            <person name="Raghuraman S."/>
            <person name="Rege F."/>
            <person name="Reyes R."/>
            <person name="Rise C."/>
            <person name="Rogov P."/>
            <person name="Ross K."/>
            <person name="Ryan E."/>
            <person name="Settipalli S."/>
            <person name="Shea T."/>
            <person name="Sherpa N."/>
            <person name="Shi L."/>
            <person name="Shih D."/>
            <person name="Sparrow T."/>
            <person name="Spaulding J."/>
            <person name="Stalker J."/>
            <person name="Stange-Thomann N."/>
            <person name="Stavropoulos S."/>
            <person name="Stone C."/>
            <person name="Strader C."/>
            <person name="Tesfaye S."/>
            <person name="Thomson T."/>
            <person name="Thoulutsang Y."/>
            <person name="Thoulutsang D."/>
            <person name="Topham K."/>
            <person name="Topping I."/>
            <person name="Tsamla T."/>
            <person name="Vassiliev H."/>
            <person name="Vo A."/>
            <person name="Wangchuk T."/>
            <person name="Wangdi T."/>
            <person name="Weiand M."/>
            <person name="Wilkinson J."/>
            <person name="Wilson A."/>
            <person name="Yadav S."/>
            <person name="Young G."/>
            <person name="Yu Q."/>
            <person name="Zembek L."/>
            <person name="Zhong D."/>
            <person name="Zimmer A."/>
            <person name="Zwirko Z."/>
            <person name="Jaffe D.B."/>
            <person name="Alvarez P."/>
            <person name="Brockman W."/>
            <person name="Butler J."/>
            <person name="Chin C."/>
            <person name="Gnerre S."/>
            <person name="Grabherr M."/>
            <person name="Kleber M."/>
            <person name="Mauceli E."/>
            <person name="MacCallum I."/>
        </authorList>
    </citation>
    <scope>NUCLEOTIDE SEQUENCE [LARGE SCALE GENOMIC DNA]</scope>
    <source>
        <strain evidence="4">Tucson 14030-0811.24</strain>
    </source>
</reference>
<proteinExistence type="predicted"/>
<dbReference type="AlphaFoldDB" id="B4MZH0"/>
<dbReference type="Proteomes" id="UP000007798">
    <property type="component" value="Unassembled WGS sequence"/>
</dbReference>
<evidence type="ECO:0000313" key="4">
    <source>
        <dbReference type="Proteomes" id="UP000007798"/>
    </source>
</evidence>
<evidence type="ECO:0000256" key="2">
    <source>
        <dbReference type="SAM" id="SignalP"/>
    </source>
</evidence>
<dbReference type="OrthoDB" id="8192989at2759"/>
<keyword evidence="2" id="KW-0732">Signal</keyword>
<accession>B4MZH0</accession>
<keyword evidence="4" id="KW-1185">Reference proteome</keyword>
<feature type="chain" id="PRO_5006458144" evidence="2">
    <location>
        <begin position="24"/>
        <end position="191"/>
    </location>
</feature>
<feature type="compositionally biased region" description="Polar residues" evidence="1">
    <location>
        <begin position="116"/>
        <end position="126"/>
    </location>
</feature>
<feature type="region of interest" description="Disordered" evidence="1">
    <location>
        <begin position="113"/>
        <end position="135"/>
    </location>
</feature>
<dbReference type="InParanoid" id="B4MZH0"/>
<feature type="signal peptide" evidence="2">
    <location>
        <begin position="1"/>
        <end position="23"/>
    </location>
</feature>
<evidence type="ECO:0000313" key="3">
    <source>
        <dbReference type="EMBL" id="EDW77755.2"/>
    </source>
</evidence>
<dbReference type="EMBL" id="CH963920">
    <property type="protein sequence ID" value="EDW77755.2"/>
    <property type="molecule type" value="Genomic_DNA"/>
</dbReference>
<sequence length="191" mass="21791">MCKFTNRLFVFVLVLLALTDVMAKPARSLSARPGATRSEGSDLLDFLMNDYPDEYGYSQEEIHYDQRQKGEENLQLRLDGFLIDLPAWDDYSTLASMMMASNLHSLQMEHFKAQPTPETNPNQLYQTEPPSVSESASEVQIINIPAPKKDIESRQHGTINDEVTGSRRTKAHLMQLLQMFRRPQLESAKLD</sequence>
<name>B4MZH0_DROWI</name>
<protein>
    <submittedName>
        <fullName evidence="3">Uncharacterized protein</fullName>
    </submittedName>
</protein>
<evidence type="ECO:0000256" key="1">
    <source>
        <dbReference type="SAM" id="MobiDB-lite"/>
    </source>
</evidence>
<gene>
    <name evidence="3" type="primary">Dwil\GK24380</name>
    <name evidence="3" type="ORF">Dwil_GK24380</name>
</gene>